<dbReference type="GO" id="GO:0004693">
    <property type="term" value="F:cyclin-dependent protein serine/threonine kinase activity"/>
    <property type="evidence" value="ECO:0007669"/>
    <property type="project" value="UniProtKB-EC"/>
</dbReference>
<feature type="compositionally biased region" description="Polar residues" evidence="10">
    <location>
        <begin position="732"/>
        <end position="760"/>
    </location>
</feature>
<feature type="region of interest" description="Disordered" evidence="10">
    <location>
        <begin position="345"/>
        <end position="463"/>
    </location>
</feature>
<keyword evidence="2" id="KW-0723">Serine/threonine-protein kinase</keyword>
<name>A0A836BN80_9CHLO</name>
<feature type="compositionally biased region" description="Low complexity" evidence="10">
    <location>
        <begin position="363"/>
        <end position="393"/>
    </location>
</feature>
<dbReference type="Gene3D" id="3.30.200.20">
    <property type="entry name" value="Phosphorylase Kinase, domain 1"/>
    <property type="match status" value="1"/>
</dbReference>
<keyword evidence="5" id="KW-0418">Kinase</keyword>
<keyword evidence="3" id="KW-0808">Transferase</keyword>
<feature type="compositionally biased region" description="Gly residues" evidence="10">
    <location>
        <begin position="1586"/>
        <end position="1599"/>
    </location>
</feature>
<feature type="compositionally biased region" description="Gly residues" evidence="10">
    <location>
        <begin position="1859"/>
        <end position="1868"/>
    </location>
</feature>
<gene>
    <name evidence="12" type="ORF">HYH03_018349</name>
</gene>
<dbReference type="SMART" id="SM00220">
    <property type="entry name" value="S_TKc"/>
    <property type="match status" value="1"/>
</dbReference>
<feature type="region of interest" description="Disordered" evidence="10">
    <location>
        <begin position="909"/>
        <end position="957"/>
    </location>
</feature>
<dbReference type="InterPro" id="IPR000719">
    <property type="entry name" value="Prot_kinase_dom"/>
</dbReference>
<evidence type="ECO:0000256" key="7">
    <source>
        <dbReference type="ARBA" id="ARBA00047811"/>
    </source>
</evidence>
<dbReference type="SUPFAM" id="SSF56112">
    <property type="entry name" value="Protein kinase-like (PK-like)"/>
    <property type="match status" value="1"/>
</dbReference>
<dbReference type="PROSITE" id="PS00108">
    <property type="entry name" value="PROTEIN_KINASE_ST"/>
    <property type="match status" value="1"/>
</dbReference>
<feature type="compositionally biased region" description="Low complexity" evidence="10">
    <location>
        <begin position="1493"/>
        <end position="1503"/>
    </location>
</feature>
<evidence type="ECO:0000313" key="12">
    <source>
        <dbReference type="EMBL" id="KAG2482755.1"/>
    </source>
</evidence>
<dbReference type="PANTHER" id="PTHR24055">
    <property type="entry name" value="MITOGEN-ACTIVATED PROTEIN KINASE"/>
    <property type="match status" value="1"/>
</dbReference>
<feature type="compositionally biased region" description="Low complexity" evidence="10">
    <location>
        <begin position="711"/>
        <end position="724"/>
    </location>
</feature>
<feature type="compositionally biased region" description="Low complexity" evidence="10">
    <location>
        <begin position="1954"/>
        <end position="1968"/>
    </location>
</feature>
<dbReference type="Gene3D" id="1.10.510.10">
    <property type="entry name" value="Transferase(Phosphotransferase) domain 1"/>
    <property type="match status" value="1"/>
</dbReference>
<proteinExistence type="predicted"/>
<dbReference type="InterPro" id="IPR050117">
    <property type="entry name" value="MAPK"/>
</dbReference>
<dbReference type="EMBL" id="JAEHOE010000203">
    <property type="protein sequence ID" value="KAG2482755.1"/>
    <property type="molecule type" value="Genomic_DNA"/>
</dbReference>
<evidence type="ECO:0000256" key="6">
    <source>
        <dbReference type="ARBA" id="ARBA00022840"/>
    </source>
</evidence>
<evidence type="ECO:0000256" key="3">
    <source>
        <dbReference type="ARBA" id="ARBA00022679"/>
    </source>
</evidence>
<evidence type="ECO:0000256" key="9">
    <source>
        <dbReference type="PROSITE-ProRule" id="PRU10141"/>
    </source>
</evidence>
<accession>A0A836BN80</accession>
<keyword evidence="4 9" id="KW-0547">Nucleotide-binding</keyword>
<keyword evidence="13" id="KW-1185">Reference proteome</keyword>
<feature type="compositionally biased region" description="Basic and acidic residues" evidence="10">
    <location>
        <begin position="351"/>
        <end position="362"/>
    </location>
</feature>
<evidence type="ECO:0000256" key="5">
    <source>
        <dbReference type="ARBA" id="ARBA00022777"/>
    </source>
</evidence>
<feature type="region of interest" description="Disordered" evidence="10">
    <location>
        <begin position="1954"/>
        <end position="1979"/>
    </location>
</feature>
<comment type="caution">
    <text evidence="12">The sequence shown here is derived from an EMBL/GenBank/DDBJ whole genome shotgun (WGS) entry which is preliminary data.</text>
</comment>
<protein>
    <recommendedName>
        <fullName evidence="1">cyclin-dependent kinase</fullName>
        <ecNumber evidence="1">2.7.11.22</ecNumber>
    </recommendedName>
</protein>
<evidence type="ECO:0000256" key="2">
    <source>
        <dbReference type="ARBA" id="ARBA00022527"/>
    </source>
</evidence>
<feature type="binding site" evidence="9">
    <location>
        <position position="36"/>
    </location>
    <ligand>
        <name>ATP</name>
        <dbReference type="ChEBI" id="CHEBI:30616"/>
    </ligand>
</feature>
<dbReference type="InterPro" id="IPR008271">
    <property type="entry name" value="Ser/Thr_kinase_AS"/>
</dbReference>
<evidence type="ECO:0000256" key="10">
    <source>
        <dbReference type="SAM" id="MobiDB-lite"/>
    </source>
</evidence>
<feature type="compositionally biased region" description="Polar residues" evidence="10">
    <location>
        <begin position="688"/>
        <end position="710"/>
    </location>
</feature>
<dbReference type="InterPro" id="IPR011009">
    <property type="entry name" value="Kinase-like_dom_sf"/>
</dbReference>
<feature type="region of interest" description="Disordered" evidence="10">
    <location>
        <begin position="1457"/>
        <end position="1504"/>
    </location>
</feature>
<feature type="compositionally biased region" description="Pro residues" evidence="10">
    <location>
        <begin position="644"/>
        <end position="655"/>
    </location>
</feature>
<dbReference type="OrthoDB" id="549400at2759"/>
<feature type="compositionally biased region" description="Low complexity" evidence="10">
    <location>
        <begin position="1798"/>
        <end position="1811"/>
    </location>
</feature>
<comment type="catalytic activity">
    <reaction evidence="7">
        <text>L-threonyl-[protein] + ATP = O-phospho-L-threonyl-[protein] + ADP + H(+)</text>
        <dbReference type="Rhea" id="RHEA:46608"/>
        <dbReference type="Rhea" id="RHEA-COMP:11060"/>
        <dbReference type="Rhea" id="RHEA-COMP:11605"/>
        <dbReference type="ChEBI" id="CHEBI:15378"/>
        <dbReference type="ChEBI" id="CHEBI:30013"/>
        <dbReference type="ChEBI" id="CHEBI:30616"/>
        <dbReference type="ChEBI" id="CHEBI:61977"/>
        <dbReference type="ChEBI" id="CHEBI:456216"/>
        <dbReference type="EC" id="2.7.11.22"/>
    </reaction>
</comment>
<feature type="compositionally biased region" description="Gly residues" evidence="10">
    <location>
        <begin position="422"/>
        <end position="434"/>
    </location>
</feature>
<dbReference type="Pfam" id="PF00069">
    <property type="entry name" value="Pkinase"/>
    <property type="match status" value="1"/>
</dbReference>
<feature type="region of interest" description="Disordered" evidence="10">
    <location>
        <begin position="1737"/>
        <end position="1766"/>
    </location>
</feature>
<reference evidence="12" key="1">
    <citation type="journal article" date="2020" name="bioRxiv">
        <title>Comparative genomics of Chlamydomonas.</title>
        <authorList>
            <person name="Craig R.J."/>
            <person name="Hasan A.R."/>
            <person name="Ness R.W."/>
            <person name="Keightley P.D."/>
        </authorList>
    </citation>
    <scope>NUCLEOTIDE SEQUENCE</scope>
    <source>
        <strain evidence="12">CCAP 11/70</strain>
    </source>
</reference>
<dbReference type="FunFam" id="1.10.510.10:FF:000980">
    <property type="entry name" value="Predicted protein"/>
    <property type="match status" value="1"/>
</dbReference>
<dbReference type="PROSITE" id="PS00107">
    <property type="entry name" value="PROTEIN_KINASE_ATP"/>
    <property type="match status" value="1"/>
</dbReference>
<feature type="region of interest" description="Disordered" evidence="10">
    <location>
        <begin position="1785"/>
        <end position="1814"/>
    </location>
</feature>
<dbReference type="PROSITE" id="PS50011">
    <property type="entry name" value="PROTEIN_KINASE_DOM"/>
    <property type="match status" value="1"/>
</dbReference>
<feature type="region of interest" description="Disordered" evidence="10">
    <location>
        <begin position="871"/>
        <end position="897"/>
    </location>
</feature>
<sequence length="1999" mass="196102">MDSTAMEYTYIRTVGEGAYGDVWLTQRKNGAFCAVKVFKAAHEDPEIKALAKREARILQSLQHVNIVKLIDAFKSKSGRVYLVFEYVDKNIFSELDMNPYGLTSRTTKLVTWQLLHAAAYLHERKVVHRDIKPANILMTTDGVVKLCDFGFARTTRCGPREVAPMSTYVVTRWYRAPEVLVSDAYGPSADIWSLGCTIAEVATGRPLFPGKSTADQLWRIMRCLGPLAPQHVARLVTDERLRGVTVPALHKNLRQRLPEMEARLFQVVEACLHPDPLMRPTAAEVLQMPYFWDVPGLVVGSPLEQLYPSDRRRPLWPSASQASVLRGELQLQQEWQLAQQAQQRMQAQHAQQERAARERQREQAQAQPQSQAQAGPGAQDEQARAQQAGQAGASVEQLAIKGSDGSAGATTAGPGPQTGSTQGTGGRTGTGGSSGAATSGGTALSGADSERQPSDLVSAAAAGSVAAAPAAGAAAKDFSASASASAAAASKPSGAGPSVVARAVAAASLASAAAAQPATPTPTGPPFAQISLIQAASSLRSSGSAGSSAGRQAAGGSLDMASAFDAAAADAAIAAAVAEAASASEAVVAAAAARPEPQAAAAEARPRPPAAQAAAAGAAAAAATGVAAAAAPPKAAAVEARPQTHPPPPPSPGTVPLPSMAATPPAEPRPQPPSLFQRQSHGRVSGPGTASTDRTGQVPNLFARQQSQGMASSSLASADQQQQQHRPMPSLFQRQSQGRTSASGAPTHCTSLAGTPQQSGWEDAGAEDAAAAAELEAAAAAAALAGTSGSLSGKGTPDPEFEGEHSPMHLALVDVAAEADGAAGGGGVSGAASQTAAAQLPPLAAASAAAAAAADLACTISRHASGSNATTATATAAAQQPSPSTAAGRPPAPAATAAEAALAQLLQLQGTSDNGPNGPPRMRARPTASCPETHVETSPTDHAAAAAARPGGATAPATAPSTAVAVAVTSAVAPARAAGAAPSRAAAAAGSGIVAAAAARAAAVAAEAEDEGGEEVDGLGELRGTASRPSRSLAARLGMLTHHAHHVPPHPHPHAHHVHAHHVVGHVPHDPAALTTWSEMGGGGGGAGGGAGGGDQSSAALGAHTSASGAAITLSSALPAASGAYLGSAAFLPRDMGMGLPGGGGEQWYHSQALGSHTFGSSFHLGGGGGGIGGGGGSLAGGDPCGGSDSRLAGVPGLGDAALAAAVLAGGLPSTAALRRAAAAERHAAAMRAAWAINHAGRFSTSAVPASGHADMPAPGGAGAITDGGSASSTTSTTVLAAALGGGGGGAVDGSGPLRPLAATLAQRAAVGSRIYQHAARAWRVSQGGVGGGGGNFAFPPVAGGGGGGGVNSATGNARIVSARLSCSGTVTPLSLDPLGSGHRGSHASLMSYDTIPLADLNTPRNAPDLPSGMGVGAPLPHRRPPMASSPWQPPSAADTSDSLFLLPTYYGRAQLGSGLPRTPTGFASDQDRPSPPTDNDRPSPPTPTDTEAGAAMGSSRGSGNTGLGVGMAALWSGLWGRFGRSVGSLSSVNAGAGVGGGASGGGAAVLSAAANASDPTSAVAAGVGASTDSAVHVSVHPVGGTAPGGAGGGGGGAAGPRPFLRSASNRSAVNRGPPVVRSRLGGSGTWNPLDPLGPVHVHGGPAHGGNSSPLGGRIGHMHVQQLPSGQTSAHGTYGGNNAYNMAYGHAGAVLHTHNSIGAQSQDSLAVLLAAGVQLSPVERPVGSSLFSATANTRSRDANAGSSQNRSNDAAGTAQTSTEGPAVMMLNLPDEDANAAAAGRLEQPPLPTRPPPTQQQQQQQQQQQPPRMLAEPDVGALAAAAGLPSAASRPAVRDGVGSGVSGGVGSGVGGGIGNGGSSGVGGGSAAVNYRPGSGRPPPVPEHRHSSDGGSGSGGGGGGGGGSGGSSAAALQGQPAAANPAGSATTSAALATGPVHAATMGTADLSVVAVSTPASSPATTGGMATAKKKKKKKGLKKVWKSITKALGLRSGGKSVA</sequence>
<evidence type="ECO:0000313" key="13">
    <source>
        <dbReference type="Proteomes" id="UP000612055"/>
    </source>
</evidence>
<feature type="compositionally biased region" description="Pro residues" evidence="10">
    <location>
        <begin position="1788"/>
        <end position="1797"/>
    </location>
</feature>
<feature type="region of interest" description="Disordered" evidence="10">
    <location>
        <begin position="1859"/>
        <end position="1929"/>
    </location>
</feature>
<keyword evidence="6 9" id="KW-0067">ATP-binding</keyword>
<comment type="catalytic activity">
    <reaction evidence="8">
        <text>L-seryl-[protein] + ATP = O-phospho-L-seryl-[protein] + ADP + H(+)</text>
        <dbReference type="Rhea" id="RHEA:17989"/>
        <dbReference type="Rhea" id="RHEA-COMP:9863"/>
        <dbReference type="Rhea" id="RHEA-COMP:11604"/>
        <dbReference type="ChEBI" id="CHEBI:15378"/>
        <dbReference type="ChEBI" id="CHEBI:29999"/>
        <dbReference type="ChEBI" id="CHEBI:30616"/>
        <dbReference type="ChEBI" id="CHEBI:83421"/>
        <dbReference type="ChEBI" id="CHEBI:456216"/>
        <dbReference type="EC" id="2.7.11.22"/>
    </reaction>
</comment>
<feature type="compositionally biased region" description="Gly residues" evidence="10">
    <location>
        <begin position="1892"/>
        <end position="1908"/>
    </location>
</feature>
<feature type="compositionally biased region" description="Low complexity" evidence="10">
    <location>
        <begin position="402"/>
        <end position="421"/>
    </location>
</feature>
<evidence type="ECO:0000256" key="1">
    <source>
        <dbReference type="ARBA" id="ARBA00012425"/>
    </source>
</evidence>
<feature type="compositionally biased region" description="Low complexity" evidence="10">
    <location>
        <begin position="1909"/>
        <end position="1929"/>
    </location>
</feature>
<dbReference type="EC" id="2.7.11.22" evidence="1"/>
<feature type="compositionally biased region" description="Low complexity" evidence="10">
    <location>
        <begin position="943"/>
        <end position="957"/>
    </location>
</feature>
<feature type="compositionally biased region" description="Basic residues" evidence="10">
    <location>
        <begin position="1969"/>
        <end position="1979"/>
    </location>
</feature>
<feature type="region of interest" description="Disordered" evidence="10">
    <location>
        <begin position="1580"/>
        <end position="1661"/>
    </location>
</feature>
<dbReference type="Proteomes" id="UP000612055">
    <property type="component" value="Unassembled WGS sequence"/>
</dbReference>
<evidence type="ECO:0000256" key="8">
    <source>
        <dbReference type="ARBA" id="ARBA00048367"/>
    </source>
</evidence>
<organism evidence="12 13">
    <name type="scientific">Edaphochlamys debaryana</name>
    <dbReference type="NCBI Taxonomy" id="47281"/>
    <lineage>
        <taxon>Eukaryota</taxon>
        <taxon>Viridiplantae</taxon>
        <taxon>Chlorophyta</taxon>
        <taxon>core chlorophytes</taxon>
        <taxon>Chlorophyceae</taxon>
        <taxon>CS clade</taxon>
        <taxon>Chlamydomonadales</taxon>
        <taxon>Chlamydomonadales incertae sedis</taxon>
        <taxon>Edaphochlamys</taxon>
    </lineage>
</organism>
<feature type="region of interest" description="Disordered" evidence="10">
    <location>
        <begin position="1402"/>
        <end position="1439"/>
    </location>
</feature>
<dbReference type="InterPro" id="IPR017441">
    <property type="entry name" value="Protein_kinase_ATP_BS"/>
</dbReference>
<feature type="region of interest" description="Disordered" evidence="10">
    <location>
        <begin position="634"/>
        <end position="769"/>
    </location>
</feature>
<feature type="compositionally biased region" description="Polar residues" evidence="10">
    <location>
        <begin position="1744"/>
        <end position="1763"/>
    </location>
</feature>
<dbReference type="GO" id="GO:0005524">
    <property type="term" value="F:ATP binding"/>
    <property type="evidence" value="ECO:0007669"/>
    <property type="project" value="UniProtKB-UniRule"/>
</dbReference>
<dbReference type="FunFam" id="3.30.200.20:FF:000049">
    <property type="entry name" value="cyclin-dependent kinase-like 1 isoform X1"/>
    <property type="match status" value="1"/>
</dbReference>
<evidence type="ECO:0000259" key="11">
    <source>
        <dbReference type="PROSITE" id="PS50011"/>
    </source>
</evidence>
<evidence type="ECO:0000256" key="4">
    <source>
        <dbReference type="ARBA" id="ARBA00022741"/>
    </source>
</evidence>
<feature type="domain" description="Protein kinase" evidence="11">
    <location>
        <begin position="8"/>
        <end position="291"/>
    </location>
</feature>
<feature type="compositionally biased region" description="Low complexity" evidence="10">
    <location>
        <begin position="435"/>
        <end position="447"/>
    </location>
</feature>